<evidence type="ECO:0000313" key="3">
    <source>
        <dbReference type="EMBL" id="PFX28679.1"/>
    </source>
</evidence>
<dbReference type="EMBL" id="LSMT01000079">
    <property type="protein sequence ID" value="PFX28679.1"/>
    <property type="molecule type" value="Genomic_DNA"/>
</dbReference>
<evidence type="ECO:0000259" key="2">
    <source>
        <dbReference type="SMART" id="SM00043"/>
    </source>
</evidence>
<feature type="domain" description="Cystatin" evidence="2">
    <location>
        <begin position="3"/>
        <end position="119"/>
    </location>
</feature>
<dbReference type="CDD" id="cd00042">
    <property type="entry name" value="CY"/>
    <property type="match status" value="1"/>
</dbReference>
<accession>A0A2B4SHT6</accession>
<sequence>MPVMTGGISRIDPEDSAEYPDLQKGVEIFMDKLNAKANAGTVYKLVCERIQASKQVVQGVLYRVAFSVEPVDKEMAEGGYCIKSDDITAEGNGKFVCITVWSRGWLGDQSPKVKENEEAKDVESCLKEQLHEKSNHQAKRPHNGQHT</sequence>
<feature type="compositionally biased region" description="Basic residues" evidence="1">
    <location>
        <begin position="136"/>
        <end position="147"/>
    </location>
</feature>
<dbReference type="SMART" id="SM00043">
    <property type="entry name" value="CY"/>
    <property type="match status" value="1"/>
</dbReference>
<reference evidence="4" key="1">
    <citation type="journal article" date="2017" name="bioRxiv">
        <title>Comparative analysis of the genomes of Stylophora pistillata and Acropora digitifera provides evidence for extensive differences between species of corals.</title>
        <authorList>
            <person name="Voolstra C.R."/>
            <person name="Li Y."/>
            <person name="Liew Y.J."/>
            <person name="Baumgarten S."/>
            <person name="Zoccola D."/>
            <person name="Flot J.-F."/>
            <person name="Tambutte S."/>
            <person name="Allemand D."/>
            <person name="Aranda M."/>
        </authorList>
    </citation>
    <scope>NUCLEOTIDE SEQUENCE [LARGE SCALE GENOMIC DNA]</scope>
</reference>
<dbReference type="Gene3D" id="3.10.450.10">
    <property type="match status" value="1"/>
</dbReference>
<organism evidence="3 4">
    <name type="scientific">Stylophora pistillata</name>
    <name type="common">Smooth cauliflower coral</name>
    <dbReference type="NCBI Taxonomy" id="50429"/>
    <lineage>
        <taxon>Eukaryota</taxon>
        <taxon>Metazoa</taxon>
        <taxon>Cnidaria</taxon>
        <taxon>Anthozoa</taxon>
        <taxon>Hexacorallia</taxon>
        <taxon>Scleractinia</taxon>
        <taxon>Astrocoeniina</taxon>
        <taxon>Pocilloporidae</taxon>
        <taxon>Stylophora</taxon>
    </lineage>
</organism>
<dbReference type="InterPro" id="IPR000010">
    <property type="entry name" value="Cystatin_dom"/>
</dbReference>
<comment type="caution">
    <text evidence="3">The sequence shown here is derived from an EMBL/GenBank/DDBJ whole genome shotgun (WGS) entry which is preliminary data.</text>
</comment>
<dbReference type="InterPro" id="IPR046350">
    <property type="entry name" value="Cystatin_sf"/>
</dbReference>
<evidence type="ECO:0000313" key="4">
    <source>
        <dbReference type="Proteomes" id="UP000225706"/>
    </source>
</evidence>
<dbReference type="SUPFAM" id="SSF54403">
    <property type="entry name" value="Cystatin/monellin"/>
    <property type="match status" value="1"/>
</dbReference>
<dbReference type="AlphaFoldDB" id="A0A2B4SHT6"/>
<proteinExistence type="predicted"/>
<gene>
    <name evidence="3" type="ORF">AWC38_SpisGene6626</name>
</gene>
<feature type="compositionally biased region" description="Basic and acidic residues" evidence="1">
    <location>
        <begin position="111"/>
        <end position="135"/>
    </location>
</feature>
<name>A0A2B4SHT6_STYPI</name>
<dbReference type="GO" id="GO:0004869">
    <property type="term" value="F:cysteine-type endopeptidase inhibitor activity"/>
    <property type="evidence" value="ECO:0007669"/>
    <property type="project" value="InterPro"/>
</dbReference>
<feature type="region of interest" description="Disordered" evidence="1">
    <location>
        <begin position="108"/>
        <end position="147"/>
    </location>
</feature>
<dbReference type="Proteomes" id="UP000225706">
    <property type="component" value="Unassembled WGS sequence"/>
</dbReference>
<evidence type="ECO:0000256" key="1">
    <source>
        <dbReference type="SAM" id="MobiDB-lite"/>
    </source>
</evidence>
<keyword evidence="4" id="KW-1185">Reference proteome</keyword>
<protein>
    <recommendedName>
        <fullName evidence="2">Cystatin domain-containing protein</fullName>
    </recommendedName>
</protein>